<organism evidence="2 3">
    <name type="scientific">Agrobacterium genomosp. 2 str. CFBP 5494</name>
    <dbReference type="NCBI Taxonomy" id="1183436"/>
    <lineage>
        <taxon>Bacteria</taxon>
        <taxon>Pseudomonadati</taxon>
        <taxon>Pseudomonadota</taxon>
        <taxon>Alphaproteobacteria</taxon>
        <taxon>Hyphomicrobiales</taxon>
        <taxon>Rhizobiaceae</taxon>
        <taxon>Rhizobium/Agrobacterium group</taxon>
        <taxon>Agrobacterium</taxon>
        <taxon>Agrobacterium tumefaciens complex</taxon>
    </lineage>
</organism>
<reference evidence="2 3" key="1">
    <citation type="submission" date="2016-01" db="EMBL/GenBank/DDBJ databases">
        <authorList>
            <person name="Regsiter A."/>
            <person name="william w."/>
        </authorList>
    </citation>
    <scope>NUCLEOTIDE SEQUENCE [LARGE SCALE GENOMIC DNA]</scope>
    <source>
        <strain evidence="2 3">CFBP 5494</strain>
    </source>
</reference>
<evidence type="ECO:0008006" key="4">
    <source>
        <dbReference type="Google" id="ProtNLM"/>
    </source>
</evidence>
<name>A0A9W5F5M1_9HYPH</name>
<gene>
    <name evidence="2" type="ORF">AGR2A_pa40105</name>
</gene>
<evidence type="ECO:0000256" key="1">
    <source>
        <dbReference type="SAM" id="SignalP"/>
    </source>
</evidence>
<comment type="caution">
    <text evidence="2">The sequence shown here is derived from an EMBL/GenBank/DDBJ whole genome shotgun (WGS) entry which is preliminary data.</text>
</comment>
<sequence length="129" mass="13335">MSCRHLVTAFGTLPAGVHAALHVADALAVVGALSADFRAFAARMLVVLGADQHEVGGSPAHLGAGHHELEVGRLDVLASHLQAVPHGHRQALAVAREAVVDALLHLGGRVMHHFASFSTQAVSSLISLV</sequence>
<dbReference type="AlphaFoldDB" id="A0A9W5F5M1"/>
<dbReference type="Proteomes" id="UP000191933">
    <property type="component" value="Unassembled WGS sequence"/>
</dbReference>
<feature type="signal peptide" evidence="1">
    <location>
        <begin position="1"/>
        <end position="19"/>
    </location>
</feature>
<evidence type="ECO:0000313" key="2">
    <source>
        <dbReference type="EMBL" id="CUX02181.1"/>
    </source>
</evidence>
<dbReference type="EMBL" id="FBVY01000042">
    <property type="protein sequence ID" value="CUX02181.1"/>
    <property type="molecule type" value="Genomic_DNA"/>
</dbReference>
<proteinExistence type="predicted"/>
<protein>
    <recommendedName>
        <fullName evidence="4">Secreted protein</fullName>
    </recommendedName>
</protein>
<keyword evidence="3" id="KW-1185">Reference proteome</keyword>
<feature type="chain" id="PRO_5040968587" description="Secreted protein" evidence="1">
    <location>
        <begin position="20"/>
        <end position="129"/>
    </location>
</feature>
<evidence type="ECO:0000313" key="3">
    <source>
        <dbReference type="Proteomes" id="UP000191933"/>
    </source>
</evidence>
<keyword evidence="1" id="KW-0732">Signal</keyword>
<accession>A0A9W5F5M1</accession>